<sequence>MDTDSPNEVQTAITQNDTGTPMNTMHLLHQGVGGNVSMQNAFLREGNPYMNWPPYPGPMHPGFSPMFASPYPMMPFHHNPTLPTNLHSGMVPNVEPTSSVMAVDSQQTQPNFPMTTSQTGRTVTNPPPTTSTPIREDKANGNWVPTKGRSGPEHRHSDGSPCTSYREHEATAIIDQEPSYVRAMGVMKALVVHEYFAAKRSGVSDPFGVQKEPEVQGTLYTPPPVRIDDEPMNWYNRPRGPRRGAPLEVGRGGSVRPHPYTNRNGTVGREVSPSIPTDGITSVSAPKASTKPRSTARYIPLFGSIDPEPFEDGEQRFVAIRNLHYRPGHGPASGFVWDVYVDGKLQEDRGNLGSRSYEMTERVEPMPIPGQFTRKARSYPVDEHSARGTIRHGHTEGNIAGFYALIDIHRGINIRRHMERECGVHTITTAEGIIEAEFSLPLWAKRSVFMDWHGISSKENVYDWAPIKVPSVEQPHLIKSSDRHYAYWIAVHGNIIDHPGVFITDSGFIDLNTIDGYRFLCVLDHAPGAETSKFKELFITLLSLPKCYSQLVEFHGLNIAPLLQLVTCPYEPKTLVDVARHMANCGITESQADSLLQYSRFFCMDKLQSKPRGETDVGPWLGILRRSNLRMLVTDCVPERDPTLPLPDHWNREDLKEYRRRRAVVYGQKSRGLLPNKWQMPRIAVAMNAETGNPIEEMGGLSISESTPAIGATNSELNSAT</sequence>
<feature type="region of interest" description="Disordered" evidence="1">
    <location>
        <begin position="238"/>
        <end position="291"/>
    </location>
</feature>
<organism evidence="2 3">
    <name type="scientific">Lentinula raphanica</name>
    <dbReference type="NCBI Taxonomy" id="153919"/>
    <lineage>
        <taxon>Eukaryota</taxon>
        <taxon>Fungi</taxon>
        <taxon>Dikarya</taxon>
        <taxon>Basidiomycota</taxon>
        <taxon>Agaricomycotina</taxon>
        <taxon>Agaricomycetes</taxon>
        <taxon>Agaricomycetidae</taxon>
        <taxon>Agaricales</taxon>
        <taxon>Marasmiineae</taxon>
        <taxon>Omphalotaceae</taxon>
        <taxon>Lentinula</taxon>
    </lineage>
</organism>
<proteinExistence type="predicted"/>
<name>A0AA38U611_9AGAR</name>
<gene>
    <name evidence="2" type="ORF">F5878DRAFT_666070</name>
</gene>
<dbReference type="AlphaFoldDB" id="A0AA38U611"/>
<evidence type="ECO:0000256" key="1">
    <source>
        <dbReference type="SAM" id="MobiDB-lite"/>
    </source>
</evidence>
<accession>A0AA38U611</accession>
<evidence type="ECO:0000313" key="3">
    <source>
        <dbReference type="Proteomes" id="UP001163846"/>
    </source>
</evidence>
<reference evidence="2" key="1">
    <citation type="submission" date="2022-08" db="EMBL/GenBank/DDBJ databases">
        <authorList>
            <consortium name="DOE Joint Genome Institute"/>
            <person name="Min B."/>
            <person name="Riley R."/>
            <person name="Sierra-Patev S."/>
            <person name="Naranjo-Ortiz M."/>
            <person name="Looney B."/>
            <person name="Konkel Z."/>
            <person name="Slot J.C."/>
            <person name="Sakamoto Y."/>
            <person name="Steenwyk J.L."/>
            <person name="Rokas A."/>
            <person name="Carro J."/>
            <person name="Camarero S."/>
            <person name="Ferreira P."/>
            <person name="Molpeceres G."/>
            <person name="Ruiz-Duenas F.J."/>
            <person name="Serrano A."/>
            <person name="Henrissat B."/>
            <person name="Drula E."/>
            <person name="Hughes K.W."/>
            <person name="Mata J.L."/>
            <person name="Ishikawa N.K."/>
            <person name="Vargas-Isla R."/>
            <person name="Ushijima S."/>
            <person name="Smith C.A."/>
            <person name="Ahrendt S."/>
            <person name="Andreopoulos W."/>
            <person name="He G."/>
            <person name="Labutti K."/>
            <person name="Lipzen A."/>
            <person name="Ng V."/>
            <person name="Sandor L."/>
            <person name="Barry K."/>
            <person name="Martinez A.T."/>
            <person name="Xiao Y."/>
            <person name="Gibbons J.G."/>
            <person name="Terashima K."/>
            <person name="Hibbett D.S."/>
            <person name="Grigoriev I.V."/>
        </authorList>
    </citation>
    <scope>NUCLEOTIDE SEQUENCE</scope>
    <source>
        <strain evidence="2">TFB9207</strain>
    </source>
</reference>
<protein>
    <submittedName>
        <fullName evidence="2">Uncharacterized protein</fullName>
    </submittedName>
</protein>
<feature type="region of interest" description="Disordered" evidence="1">
    <location>
        <begin position="1"/>
        <end position="21"/>
    </location>
</feature>
<feature type="compositionally biased region" description="Polar residues" evidence="1">
    <location>
        <begin position="109"/>
        <end position="121"/>
    </location>
</feature>
<keyword evidence="3" id="KW-1185">Reference proteome</keyword>
<evidence type="ECO:0000313" key="2">
    <source>
        <dbReference type="EMBL" id="KAJ3832979.1"/>
    </source>
</evidence>
<dbReference type="Proteomes" id="UP001163846">
    <property type="component" value="Unassembled WGS sequence"/>
</dbReference>
<comment type="caution">
    <text evidence="2">The sequence shown here is derived from an EMBL/GenBank/DDBJ whole genome shotgun (WGS) entry which is preliminary data.</text>
</comment>
<feature type="region of interest" description="Disordered" evidence="1">
    <location>
        <begin position="109"/>
        <end position="164"/>
    </location>
</feature>
<dbReference type="EMBL" id="MU806801">
    <property type="protein sequence ID" value="KAJ3832979.1"/>
    <property type="molecule type" value="Genomic_DNA"/>
</dbReference>